<keyword evidence="6 7" id="KW-0472">Membrane</keyword>
<sequence>MAGAVLATSHRSHIKTDALNTLLSSKFKNQLKLPLAIFACSVCLLLAYFSVIFVSDEWQYIPINERWTLPFTLIYPVSFSLMACHFLLNEILDKPSVDYSSDNDNPGT</sequence>
<evidence type="ECO:0000256" key="2">
    <source>
        <dbReference type="ARBA" id="ARBA00022448"/>
    </source>
</evidence>
<accession>A0A3B0WHD3</accession>
<feature type="domain" description="Tripartite ATP-independent periplasmic transporters DctQ component" evidence="8">
    <location>
        <begin position="1"/>
        <end position="89"/>
    </location>
</feature>
<evidence type="ECO:0000256" key="5">
    <source>
        <dbReference type="ARBA" id="ARBA00022989"/>
    </source>
</evidence>
<dbReference type="Pfam" id="PF04290">
    <property type="entry name" value="DctQ"/>
    <property type="match status" value="1"/>
</dbReference>
<protein>
    <recommendedName>
        <fullName evidence="8">Tripartite ATP-independent periplasmic transporters DctQ component domain-containing protein</fullName>
    </recommendedName>
</protein>
<evidence type="ECO:0000256" key="1">
    <source>
        <dbReference type="ARBA" id="ARBA00004651"/>
    </source>
</evidence>
<dbReference type="AlphaFoldDB" id="A0A3B0WHD3"/>
<evidence type="ECO:0000256" key="7">
    <source>
        <dbReference type="SAM" id="Phobius"/>
    </source>
</evidence>
<evidence type="ECO:0000313" key="9">
    <source>
        <dbReference type="EMBL" id="VAW54721.1"/>
    </source>
</evidence>
<evidence type="ECO:0000256" key="3">
    <source>
        <dbReference type="ARBA" id="ARBA00022475"/>
    </source>
</evidence>
<dbReference type="InterPro" id="IPR055348">
    <property type="entry name" value="DctQ"/>
</dbReference>
<evidence type="ECO:0000256" key="6">
    <source>
        <dbReference type="ARBA" id="ARBA00023136"/>
    </source>
</evidence>
<evidence type="ECO:0000256" key="4">
    <source>
        <dbReference type="ARBA" id="ARBA00022692"/>
    </source>
</evidence>
<feature type="transmembrane region" description="Helical" evidence="7">
    <location>
        <begin position="33"/>
        <end position="55"/>
    </location>
</feature>
<dbReference type="GO" id="GO:0005886">
    <property type="term" value="C:plasma membrane"/>
    <property type="evidence" value="ECO:0007669"/>
    <property type="project" value="UniProtKB-SubCell"/>
</dbReference>
<keyword evidence="2" id="KW-0813">Transport</keyword>
<name>A0A3B0WHD3_9ZZZZ</name>
<proteinExistence type="predicted"/>
<gene>
    <name evidence="9" type="ORF">MNBD_GAMMA05-1303</name>
</gene>
<keyword evidence="5 7" id="KW-1133">Transmembrane helix</keyword>
<comment type="subcellular location">
    <subcellularLocation>
        <location evidence="1">Cell membrane</location>
        <topology evidence="1">Multi-pass membrane protein</topology>
    </subcellularLocation>
</comment>
<evidence type="ECO:0000259" key="8">
    <source>
        <dbReference type="Pfam" id="PF04290"/>
    </source>
</evidence>
<reference evidence="9" key="1">
    <citation type="submission" date="2018-06" db="EMBL/GenBank/DDBJ databases">
        <authorList>
            <person name="Zhirakovskaya E."/>
        </authorList>
    </citation>
    <scope>NUCLEOTIDE SEQUENCE</scope>
</reference>
<feature type="transmembrane region" description="Helical" evidence="7">
    <location>
        <begin position="67"/>
        <end position="88"/>
    </location>
</feature>
<keyword evidence="4 7" id="KW-0812">Transmembrane</keyword>
<keyword evidence="3" id="KW-1003">Cell membrane</keyword>
<dbReference type="EMBL" id="UOFE01000043">
    <property type="protein sequence ID" value="VAW54721.1"/>
    <property type="molecule type" value="Genomic_DNA"/>
</dbReference>
<organism evidence="9">
    <name type="scientific">hydrothermal vent metagenome</name>
    <dbReference type="NCBI Taxonomy" id="652676"/>
    <lineage>
        <taxon>unclassified sequences</taxon>
        <taxon>metagenomes</taxon>
        <taxon>ecological metagenomes</taxon>
    </lineage>
</organism>